<dbReference type="InterPro" id="IPR045039">
    <property type="entry name" value="NSI-like"/>
</dbReference>
<dbReference type="Proteomes" id="UP000297861">
    <property type="component" value="Unassembled WGS sequence"/>
</dbReference>
<dbReference type="Pfam" id="PF00583">
    <property type="entry name" value="Acetyltransf_1"/>
    <property type="match status" value="1"/>
</dbReference>
<gene>
    <name evidence="4" type="ORF">E2605_05400</name>
</gene>
<dbReference type="PROSITE" id="PS51186">
    <property type="entry name" value="GNAT"/>
    <property type="match status" value="1"/>
</dbReference>
<evidence type="ECO:0000259" key="3">
    <source>
        <dbReference type="PROSITE" id="PS51186"/>
    </source>
</evidence>
<dbReference type="PANTHER" id="PTHR43626">
    <property type="entry name" value="ACYL-COA N-ACYLTRANSFERASE"/>
    <property type="match status" value="1"/>
</dbReference>
<protein>
    <submittedName>
        <fullName evidence="4">GNAT family N-acetyltransferase</fullName>
    </submittedName>
</protein>
<dbReference type="OrthoDB" id="273614at2"/>
<dbReference type="GO" id="GO:0005737">
    <property type="term" value="C:cytoplasm"/>
    <property type="evidence" value="ECO:0007669"/>
    <property type="project" value="TreeGrafter"/>
</dbReference>
<proteinExistence type="predicted"/>
<sequence length="143" mass="16001">MKIEELKSVDSIVLDDLNRLLGQLSVDINPIKEILLKDIIGSASVHLFVAKDGERTIGALTLVENNLLSGYKASIEDVVVDTSRRGEGIGRKLIEFVIQFAKNSGIEKIDLTSRPDRLVANQLYKKIGFVLRDTNVYRYQLVD</sequence>
<evidence type="ECO:0000256" key="1">
    <source>
        <dbReference type="ARBA" id="ARBA00022679"/>
    </source>
</evidence>
<name>A0A4Y8LC13_9BACT</name>
<dbReference type="STRING" id="1121485.GCA_000426485_02539"/>
<evidence type="ECO:0000256" key="2">
    <source>
        <dbReference type="ARBA" id="ARBA00023315"/>
    </source>
</evidence>
<organism evidence="4 5">
    <name type="scientific">Dysgonomonas capnocytophagoides</name>
    <dbReference type="NCBI Taxonomy" id="45254"/>
    <lineage>
        <taxon>Bacteria</taxon>
        <taxon>Pseudomonadati</taxon>
        <taxon>Bacteroidota</taxon>
        <taxon>Bacteroidia</taxon>
        <taxon>Bacteroidales</taxon>
        <taxon>Dysgonomonadaceae</taxon>
        <taxon>Dysgonomonas</taxon>
    </lineage>
</organism>
<evidence type="ECO:0000313" key="4">
    <source>
        <dbReference type="EMBL" id="TFD98056.1"/>
    </source>
</evidence>
<dbReference type="RefSeq" id="WP_084158538.1">
    <property type="nucleotide sequence ID" value="NZ_JAWZLG010000068.1"/>
</dbReference>
<dbReference type="InterPro" id="IPR000182">
    <property type="entry name" value="GNAT_dom"/>
</dbReference>
<reference evidence="4 5" key="1">
    <citation type="submission" date="2019-03" db="EMBL/GenBank/DDBJ databases">
        <title>San Antonio Military Medical Center submission to MRSN (WRAIR), pending publication.</title>
        <authorList>
            <person name="Blyth D.M."/>
            <person name="Mccarthy S.L."/>
            <person name="Schall S.E."/>
            <person name="Stam J.A."/>
            <person name="Ong A.C."/>
            <person name="Mcgann P.T."/>
        </authorList>
    </citation>
    <scope>NUCLEOTIDE SEQUENCE [LARGE SCALE GENOMIC DNA]</scope>
    <source>
        <strain evidence="4 5">MRSN571793</strain>
    </source>
</reference>
<keyword evidence="5" id="KW-1185">Reference proteome</keyword>
<dbReference type="EMBL" id="SOML01000002">
    <property type="protein sequence ID" value="TFD98056.1"/>
    <property type="molecule type" value="Genomic_DNA"/>
</dbReference>
<dbReference type="Gene3D" id="3.40.630.30">
    <property type="match status" value="1"/>
</dbReference>
<dbReference type="CDD" id="cd04301">
    <property type="entry name" value="NAT_SF"/>
    <property type="match status" value="1"/>
</dbReference>
<dbReference type="PANTHER" id="PTHR43626:SF4">
    <property type="entry name" value="GCN5-RELATED N-ACETYLTRANSFERASE 2, CHLOROPLASTIC"/>
    <property type="match status" value="1"/>
</dbReference>
<comment type="caution">
    <text evidence="4">The sequence shown here is derived from an EMBL/GenBank/DDBJ whole genome shotgun (WGS) entry which is preliminary data.</text>
</comment>
<dbReference type="AlphaFoldDB" id="A0A4Y8LC13"/>
<dbReference type="SUPFAM" id="SSF55729">
    <property type="entry name" value="Acyl-CoA N-acyltransferases (Nat)"/>
    <property type="match status" value="1"/>
</dbReference>
<accession>A0A4Y8LC13</accession>
<dbReference type="InterPro" id="IPR016181">
    <property type="entry name" value="Acyl_CoA_acyltransferase"/>
</dbReference>
<keyword evidence="2" id="KW-0012">Acyltransferase</keyword>
<dbReference type="GO" id="GO:0008080">
    <property type="term" value="F:N-acetyltransferase activity"/>
    <property type="evidence" value="ECO:0007669"/>
    <property type="project" value="InterPro"/>
</dbReference>
<keyword evidence="1 4" id="KW-0808">Transferase</keyword>
<evidence type="ECO:0000313" key="5">
    <source>
        <dbReference type="Proteomes" id="UP000297861"/>
    </source>
</evidence>
<feature type="domain" description="N-acetyltransferase" evidence="3">
    <location>
        <begin position="4"/>
        <end position="143"/>
    </location>
</feature>